<dbReference type="CDD" id="cd06606">
    <property type="entry name" value="STKc_MAPKKK"/>
    <property type="match status" value="1"/>
</dbReference>
<proteinExistence type="predicted"/>
<evidence type="ECO:0000256" key="1">
    <source>
        <dbReference type="ARBA" id="ARBA00022679"/>
    </source>
</evidence>
<feature type="region of interest" description="Disordered" evidence="6">
    <location>
        <begin position="796"/>
        <end position="824"/>
    </location>
</feature>
<dbReference type="Pfam" id="PF00069">
    <property type="entry name" value="Pkinase"/>
    <property type="match status" value="1"/>
</dbReference>
<dbReference type="SUPFAM" id="SSF56112">
    <property type="entry name" value="Protein kinase-like (PK-like)"/>
    <property type="match status" value="1"/>
</dbReference>
<dbReference type="GeneID" id="92382177"/>
<dbReference type="FunFam" id="1.10.510.10:FF:001164">
    <property type="entry name" value="Protein kinase, putative"/>
    <property type="match status" value="1"/>
</dbReference>
<protein>
    <submittedName>
        <fullName evidence="8">MEKK-related kinase 1, putative</fullName>
    </submittedName>
</protein>
<evidence type="ECO:0000313" key="8">
    <source>
        <dbReference type="EMBL" id="SCU66530.1"/>
    </source>
</evidence>
<comment type="caution">
    <text evidence="8">The sequence shown here is derived from an EMBL/GenBank/DDBJ whole genome shotgun (WGS) entry which is preliminary data.</text>
</comment>
<feature type="region of interest" description="Disordered" evidence="6">
    <location>
        <begin position="1064"/>
        <end position="1083"/>
    </location>
</feature>
<feature type="region of interest" description="Disordered" evidence="6">
    <location>
        <begin position="871"/>
        <end position="914"/>
    </location>
</feature>
<dbReference type="EMBL" id="CZPT02000568">
    <property type="protein sequence ID" value="SCU66530.1"/>
    <property type="molecule type" value="Genomic_DNA"/>
</dbReference>
<keyword evidence="1" id="KW-0808">Transferase</keyword>
<feature type="domain" description="Protein kinase" evidence="7">
    <location>
        <begin position="301"/>
        <end position="565"/>
    </location>
</feature>
<reference evidence="8" key="1">
    <citation type="submission" date="2016-09" db="EMBL/GenBank/DDBJ databases">
        <authorList>
            <person name="Hebert L."/>
            <person name="Moumen B."/>
        </authorList>
    </citation>
    <scope>NUCLEOTIDE SEQUENCE [LARGE SCALE GENOMIC DNA]</scope>
    <source>
        <strain evidence="8">OVI</strain>
    </source>
</reference>
<feature type="binding site" evidence="5">
    <location>
        <position position="330"/>
    </location>
    <ligand>
        <name>ATP</name>
        <dbReference type="ChEBI" id="CHEBI:30616"/>
    </ligand>
</feature>
<feature type="compositionally biased region" description="Polar residues" evidence="6">
    <location>
        <begin position="1073"/>
        <end position="1083"/>
    </location>
</feature>
<dbReference type="Proteomes" id="UP000195570">
    <property type="component" value="Unassembled WGS sequence"/>
</dbReference>
<dbReference type="InterPro" id="IPR000719">
    <property type="entry name" value="Prot_kinase_dom"/>
</dbReference>
<dbReference type="PANTHER" id="PTHR48016:SF4">
    <property type="entry name" value="PROTEIN KINASE DOMAIN-CONTAINING PROTEIN"/>
    <property type="match status" value="1"/>
</dbReference>
<dbReference type="InterPro" id="IPR017441">
    <property type="entry name" value="Protein_kinase_ATP_BS"/>
</dbReference>
<dbReference type="InterPro" id="IPR011009">
    <property type="entry name" value="Kinase-like_dom_sf"/>
</dbReference>
<dbReference type="InterPro" id="IPR008271">
    <property type="entry name" value="Ser/Thr_kinase_AS"/>
</dbReference>
<dbReference type="VEuPathDB" id="TriTrypDB:TEOVI_000824300"/>
<evidence type="ECO:0000256" key="6">
    <source>
        <dbReference type="SAM" id="MobiDB-lite"/>
    </source>
</evidence>
<dbReference type="InterPro" id="IPR050538">
    <property type="entry name" value="MAP_kinase_kinase_kinase"/>
</dbReference>
<feature type="region of interest" description="Disordered" evidence="6">
    <location>
        <begin position="183"/>
        <end position="219"/>
    </location>
</feature>
<keyword evidence="9" id="KW-1185">Reference proteome</keyword>
<dbReference type="PROSITE" id="PS50011">
    <property type="entry name" value="PROTEIN_KINASE_DOM"/>
    <property type="match status" value="1"/>
</dbReference>
<keyword evidence="2 5" id="KW-0547">Nucleotide-binding</keyword>
<dbReference type="AlphaFoldDB" id="A0A1G4I440"/>
<evidence type="ECO:0000256" key="4">
    <source>
        <dbReference type="ARBA" id="ARBA00022840"/>
    </source>
</evidence>
<dbReference type="PROSITE" id="PS00107">
    <property type="entry name" value="PROTEIN_KINASE_ATP"/>
    <property type="match status" value="1"/>
</dbReference>
<dbReference type="GO" id="GO:0005737">
    <property type="term" value="C:cytoplasm"/>
    <property type="evidence" value="ECO:0007669"/>
    <property type="project" value="TreeGrafter"/>
</dbReference>
<evidence type="ECO:0000256" key="5">
    <source>
        <dbReference type="PROSITE-ProRule" id="PRU10141"/>
    </source>
</evidence>
<dbReference type="RefSeq" id="XP_067077965.1">
    <property type="nucleotide sequence ID" value="XM_067221864.1"/>
</dbReference>
<dbReference type="SMART" id="SM00220">
    <property type="entry name" value="S_TKc"/>
    <property type="match status" value="1"/>
</dbReference>
<feature type="compositionally biased region" description="Low complexity" evidence="6">
    <location>
        <begin position="32"/>
        <end position="45"/>
    </location>
</feature>
<dbReference type="GO" id="GO:0005524">
    <property type="term" value="F:ATP binding"/>
    <property type="evidence" value="ECO:0007669"/>
    <property type="project" value="UniProtKB-UniRule"/>
</dbReference>
<accession>A0A1G4I440</accession>
<evidence type="ECO:0000259" key="7">
    <source>
        <dbReference type="PROSITE" id="PS50011"/>
    </source>
</evidence>
<gene>
    <name evidence="8" type="ORF">TEOVI_000824300</name>
</gene>
<keyword evidence="3 8" id="KW-0418">Kinase</keyword>
<feature type="region of interest" description="Disordered" evidence="6">
    <location>
        <begin position="1"/>
        <end position="81"/>
    </location>
</feature>
<sequence>MSSMEELHATPPPQRFNDASESDPNDDDDDNSSTSTAGPPGSTRTGRYRRFVAESSVISNKSPNTPPPRGYRRSGAAKRNGSYRVAFSSKQHSRNGRSLSNTSTVASLMGSVQEWSCSFCMFSPGRAAAPPQRSFLFSQRMSLGGGYVPLPNGGAHSSLSVSPRPCIESPRLDGWRHSIPFSPSHGASISGPAGTGDAGGVNASNSHVTGRASPSSASPSPLPGMYWFGLPSMAASGGTPPRSVAYYAMGGSPRLVNRGGSGCFTSAARKELSGLVRSLASHIALTGTPIGNGNTTHPVDIHKGPLIGVGGFAKVYAGVDCVTGSLVAIKEINMAEVNDQEGFRAISKEFGVLKSLKHPNIVSYIFFEHSVSQKVCRIVMELHTGGSTLSLLERFGPLQETILRRFSRHLLEAIAFIHQKGFLHRDIKPANILVSHDGVVKLCDFGCCKRVNELNKSTNCVIGTPLYMAPEFIKGEGTHKSDIWSMGCSLFELATGKLPWYHTGVRDHIPLMFYITTTSESPLVLPPNEEEFDFSPEFIHFLEQCFIRNVSQRPEAVELLKHPWITGRRLHPDSLFTGAGVSVSQNWQSTYGVADEEQLCQNELEEVSARISVEMCNVWIAGGIKGVPATPLRVSQQTELQHKSDDITNTLSAGERRPLELQATMGNSRSESPAASCFSGAGGASTSPTICLDAALHDTFSYTVPRGASAGNFVFPQSTSFSTSLTSPQYLRITDDGNLEFATVADDDQVEVSADIDDAFLNVPRVRTDGKHNFTLDACSKTPVYPGSINGPGANVLSNSPCNTPQVDPASNDNSNVSLTSTVRSSTCRNSRFVPLAHNQSMSLLSSSSFGSRVVSPSRYSQQALNISPTTSQCLQPLTRVTPSSPKPTSPSTAQSSEDVPREGASHLLPSSIRSRLPENVKRDVNGRLCMCFPVPTGDPEKCLRIPLNIDPEDVQCKVIERSPSLVVTFSDNIKAQITAKMNELSATGTTDNVESGLEGHSTVSRVGNSFFRGTVRASPNVRHSLGSTSRPRNLASITKSVVAVSDPHPHNYQGRRSGSSLCASLTYSSSTDGRTPTHSGDV</sequence>
<dbReference type="GO" id="GO:0004709">
    <property type="term" value="F:MAP kinase kinase kinase activity"/>
    <property type="evidence" value="ECO:0007669"/>
    <property type="project" value="TreeGrafter"/>
</dbReference>
<organism evidence="8 9">
    <name type="scientific">Trypanosoma equiperdum</name>
    <dbReference type="NCBI Taxonomy" id="5694"/>
    <lineage>
        <taxon>Eukaryota</taxon>
        <taxon>Discoba</taxon>
        <taxon>Euglenozoa</taxon>
        <taxon>Kinetoplastea</taxon>
        <taxon>Metakinetoplastina</taxon>
        <taxon>Trypanosomatida</taxon>
        <taxon>Trypanosomatidae</taxon>
        <taxon>Trypanosoma</taxon>
    </lineage>
</organism>
<keyword evidence="4 5" id="KW-0067">ATP-binding</keyword>
<dbReference type="Gene3D" id="1.10.510.10">
    <property type="entry name" value="Transferase(Phosphotransferase) domain 1"/>
    <property type="match status" value="1"/>
</dbReference>
<evidence type="ECO:0000313" key="9">
    <source>
        <dbReference type="Proteomes" id="UP000195570"/>
    </source>
</evidence>
<feature type="compositionally biased region" description="Acidic residues" evidence="6">
    <location>
        <begin position="20"/>
        <end position="31"/>
    </location>
</feature>
<dbReference type="PANTHER" id="PTHR48016">
    <property type="entry name" value="MAP KINASE KINASE KINASE SSK2-RELATED-RELATED"/>
    <property type="match status" value="1"/>
</dbReference>
<dbReference type="PROSITE" id="PS00108">
    <property type="entry name" value="PROTEIN_KINASE_ST"/>
    <property type="match status" value="1"/>
</dbReference>
<name>A0A1G4I440_TRYEQ</name>
<evidence type="ECO:0000256" key="3">
    <source>
        <dbReference type="ARBA" id="ARBA00022777"/>
    </source>
</evidence>
<evidence type="ECO:0000256" key="2">
    <source>
        <dbReference type="ARBA" id="ARBA00022741"/>
    </source>
</evidence>